<organism evidence="1">
    <name type="scientific">marine metagenome</name>
    <dbReference type="NCBI Taxonomy" id="408172"/>
    <lineage>
        <taxon>unclassified sequences</taxon>
        <taxon>metagenomes</taxon>
        <taxon>ecological metagenomes</taxon>
    </lineage>
</organism>
<proteinExistence type="predicted"/>
<sequence>MSNWDKEQFINHLRENCSREVAKIGVSVIEFAEKHGTDVSWGRGGDHGTLTYRCNSDIGPLPLFHMTSKGQLNLQINFMRNKEIPPMVIQDIVLKLESNFLRDYDEYEYPSDVFVPMEELFHTQAQVDKFLKTMEGATYRLKQ</sequence>
<reference evidence="1" key="1">
    <citation type="submission" date="2018-05" db="EMBL/GenBank/DDBJ databases">
        <authorList>
            <person name="Lanie J.A."/>
            <person name="Ng W.-L."/>
            <person name="Kazmierczak K.M."/>
            <person name="Andrzejewski T.M."/>
            <person name="Davidsen T.M."/>
            <person name="Wayne K.J."/>
            <person name="Tettelin H."/>
            <person name="Glass J.I."/>
            <person name="Rusch D."/>
            <person name="Podicherti R."/>
            <person name="Tsui H.-C.T."/>
            <person name="Winkler M.E."/>
        </authorList>
    </citation>
    <scope>NUCLEOTIDE SEQUENCE</scope>
</reference>
<protein>
    <submittedName>
        <fullName evidence="1">Uncharacterized protein</fullName>
    </submittedName>
</protein>
<dbReference type="EMBL" id="UINC01001304">
    <property type="protein sequence ID" value="SUZ77110.1"/>
    <property type="molecule type" value="Genomic_DNA"/>
</dbReference>
<gene>
    <name evidence="1" type="ORF">METZ01_LOCUS29964</name>
</gene>
<evidence type="ECO:0000313" key="1">
    <source>
        <dbReference type="EMBL" id="SUZ77110.1"/>
    </source>
</evidence>
<accession>A0A381QDM6</accession>
<dbReference type="AlphaFoldDB" id="A0A381QDM6"/>
<name>A0A381QDM6_9ZZZZ</name>